<dbReference type="PANTHER" id="PTHR24148:SF64">
    <property type="entry name" value="HETEROKARYON INCOMPATIBILITY DOMAIN-CONTAINING PROTEIN"/>
    <property type="match status" value="1"/>
</dbReference>
<gene>
    <name evidence="2" type="ORF">BDV96DRAFT_693118</name>
</gene>
<organism evidence="2 3">
    <name type="scientific">Lophiotrema nucula</name>
    <dbReference type="NCBI Taxonomy" id="690887"/>
    <lineage>
        <taxon>Eukaryota</taxon>
        <taxon>Fungi</taxon>
        <taxon>Dikarya</taxon>
        <taxon>Ascomycota</taxon>
        <taxon>Pezizomycotina</taxon>
        <taxon>Dothideomycetes</taxon>
        <taxon>Pleosporomycetidae</taxon>
        <taxon>Pleosporales</taxon>
        <taxon>Lophiotremataceae</taxon>
        <taxon>Lophiotrema</taxon>
    </lineage>
</organism>
<dbReference type="OrthoDB" id="3553147at2759"/>
<dbReference type="Proteomes" id="UP000799770">
    <property type="component" value="Unassembled WGS sequence"/>
</dbReference>
<dbReference type="Pfam" id="PF26639">
    <property type="entry name" value="Het-6_barrel"/>
    <property type="match status" value="1"/>
</dbReference>
<feature type="domain" description="Heterokaryon incompatibility" evidence="1">
    <location>
        <begin position="53"/>
        <end position="206"/>
    </location>
</feature>
<accession>A0A6A5YP39</accession>
<dbReference type="InterPro" id="IPR010730">
    <property type="entry name" value="HET"/>
</dbReference>
<dbReference type="AlphaFoldDB" id="A0A6A5YP39"/>
<keyword evidence="3" id="KW-1185">Reference proteome</keyword>
<evidence type="ECO:0000313" key="3">
    <source>
        <dbReference type="Proteomes" id="UP000799770"/>
    </source>
</evidence>
<protein>
    <submittedName>
        <fullName evidence="2">Heterokaryon incompatibility protein-domain-containing protein</fullName>
    </submittedName>
</protein>
<dbReference type="PANTHER" id="PTHR24148">
    <property type="entry name" value="ANKYRIN REPEAT DOMAIN-CONTAINING PROTEIN 39 HOMOLOG-RELATED"/>
    <property type="match status" value="1"/>
</dbReference>
<evidence type="ECO:0000313" key="2">
    <source>
        <dbReference type="EMBL" id="KAF2107901.1"/>
    </source>
</evidence>
<evidence type="ECO:0000259" key="1">
    <source>
        <dbReference type="Pfam" id="PF06985"/>
    </source>
</evidence>
<dbReference type="EMBL" id="ML977351">
    <property type="protein sequence ID" value="KAF2107901.1"/>
    <property type="molecule type" value="Genomic_DNA"/>
</dbReference>
<dbReference type="Pfam" id="PF06985">
    <property type="entry name" value="HET"/>
    <property type="match status" value="1"/>
</dbReference>
<name>A0A6A5YP39_9PLEO</name>
<dbReference type="InterPro" id="IPR052895">
    <property type="entry name" value="HetReg/Transcr_Mod"/>
</dbReference>
<reference evidence="2" key="1">
    <citation type="journal article" date="2020" name="Stud. Mycol.">
        <title>101 Dothideomycetes genomes: a test case for predicting lifestyles and emergence of pathogens.</title>
        <authorList>
            <person name="Haridas S."/>
            <person name="Albert R."/>
            <person name="Binder M."/>
            <person name="Bloem J."/>
            <person name="Labutti K."/>
            <person name="Salamov A."/>
            <person name="Andreopoulos B."/>
            <person name="Baker S."/>
            <person name="Barry K."/>
            <person name="Bills G."/>
            <person name="Bluhm B."/>
            <person name="Cannon C."/>
            <person name="Castanera R."/>
            <person name="Culley D."/>
            <person name="Daum C."/>
            <person name="Ezra D."/>
            <person name="Gonzalez J."/>
            <person name="Henrissat B."/>
            <person name="Kuo A."/>
            <person name="Liang C."/>
            <person name="Lipzen A."/>
            <person name="Lutzoni F."/>
            <person name="Magnuson J."/>
            <person name="Mondo S."/>
            <person name="Nolan M."/>
            <person name="Ohm R."/>
            <person name="Pangilinan J."/>
            <person name="Park H.-J."/>
            <person name="Ramirez L."/>
            <person name="Alfaro M."/>
            <person name="Sun H."/>
            <person name="Tritt A."/>
            <person name="Yoshinaga Y."/>
            <person name="Zwiers L.-H."/>
            <person name="Turgeon B."/>
            <person name="Goodwin S."/>
            <person name="Spatafora J."/>
            <person name="Crous P."/>
            <person name="Grigoriev I."/>
        </authorList>
    </citation>
    <scope>NUCLEOTIDE SEQUENCE</scope>
    <source>
        <strain evidence="2">CBS 627.86</strain>
    </source>
</reference>
<sequence>MLKRKRELEPQIIYSPIPGPDYIRIIKLLPGQKTDGIKCKLVIMPVGDDTQPYEAISYVWGDPNDTAPIECNGSIVQVTRNLEDALRIFRYETRERTLWADAICINQQDSEEKNQQVRRMDQVFRGAVRVLAWLATDPQGIAGDCFQLIVETNKHLDQRYLEEGYVPIYVPLGNLPFPIEDNKDHWKKVGILTDLEWFKRAWIVQEIALARECELYWGTHNMDIAHVFELACWLYRNDVLRSQLVAINVNIRYVILIDSIVSIHTAYSVDRSWKSTLPLLENIFERRKGSPLFVEVLKTAKDFKASKGEDHVYAFLGSSRATDEETGNLLIDPEYGLGIDDAYFNIACALLQNRREGPWLLTSVDHTHYEDSSSLHRPSWVPRWNIPQYGWIAASHFWYRAGGTESSFCANVHGKTLRLSGVVLDIVTWTSPVFKWKNVRLDIAQWDEELRTTGDCFVDLVRKEAQAVSELDEDEYSLTLLLGYNNTDPLQFSLDQHRNDWNAYLRQARAAVSRLNDNEASDNQVNDKSQDLVRVNFIASQLEYCHDKRLVHTQDGRIGIVPRITKVDDVCCIILGSSVPFILRPIPGSSHYLLVGECYIHNVMRGEILADVERGRYKTETITLE</sequence>
<proteinExistence type="predicted"/>